<accession>A0A8J2LXE0</accession>
<keyword evidence="2" id="KW-1185">Reference proteome</keyword>
<reference evidence="1" key="1">
    <citation type="submission" date="2021-06" db="EMBL/GenBank/DDBJ databases">
        <authorList>
            <person name="Hodson N. C."/>
            <person name="Mongue J. A."/>
            <person name="Jaron S. K."/>
        </authorList>
    </citation>
    <scope>NUCLEOTIDE SEQUENCE</scope>
</reference>
<protein>
    <submittedName>
        <fullName evidence="1">Uncharacterized protein</fullName>
    </submittedName>
</protein>
<comment type="caution">
    <text evidence="1">The sequence shown here is derived from an EMBL/GenBank/DDBJ whole genome shotgun (WGS) entry which is preliminary data.</text>
</comment>
<proteinExistence type="predicted"/>
<organism evidence="1 2">
    <name type="scientific">Allacma fusca</name>
    <dbReference type="NCBI Taxonomy" id="39272"/>
    <lineage>
        <taxon>Eukaryota</taxon>
        <taxon>Metazoa</taxon>
        <taxon>Ecdysozoa</taxon>
        <taxon>Arthropoda</taxon>
        <taxon>Hexapoda</taxon>
        <taxon>Collembola</taxon>
        <taxon>Symphypleona</taxon>
        <taxon>Sminthuridae</taxon>
        <taxon>Allacma</taxon>
    </lineage>
</organism>
<evidence type="ECO:0000313" key="1">
    <source>
        <dbReference type="EMBL" id="CAG7830360.1"/>
    </source>
</evidence>
<dbReference type="EMBL" id="CAJVCH010555513">
    <property type="protein sequence ID" value="CAG7830360.1"/>
    <property type="molecule type" value="Genomic_DNA"/>
</dbReference>
<sequence>MKIDTPERGYIFPTKCSPLSSGLLGVIFLELDISNSQAKIRYMFMLYFATMEFILYAYLSPSREIGDVLLSYQKPYTPLKLMLKTCWKLDFIPISLQDQDAKILE</sequence>
<gene>
    <name evidence="1" type="ORF">AFUS01_LOCUS40168</name>
</gene>
<dbReference type="AlphaFoldDB" id="A0A8J2LXE0"/>
<name>A0A8J2LXE0_9HEXA</name>
<dbReference type="Proteomes" id="UP000708208">
    <property type="component" value="Unassembled WGS sequence"/>
</dbReference>
<evidence type="ECO:0000313" key="2">
    <source>
        <dbReference type="Proteomes" id="UP000708208"/>
    </source>
</evidence>